<feature type="compositionally biased region" description="Basic and acidic residues" evidence="1">
    <location>
        <begin position="92"/>
        <end position="124"/>
    </location>
</feature>
<sequence>MVSFAGTIGIRSRQSHSIIATLSFSFTPTPLTTRCGPCWCLFVQSTRNARLDRPPPSLSLTRGRFVHHSLLSSFVTPDSTPNWTGTEGWTPKVDERAKSRVEGRKQEEKRSHDDVRKEQDAVDE</sequence>
<name>A0ABQ9WPT5_9EUKA</name>
<feature type="compositionally biased region" description="Polar residues" evidence="1">
    <location>
        <begin position="76"/>
        <end position="87"/>
    </location>
</feature>
<evidence type="ECO:0000313" key="3">
    <source>
        <dbReference type="EMBL" id="KAK2941509.1"/>
    </source>
</evidence>
<comment type="caution">
    <text evidence="3">The sequence shown here is derived from an EMBL/GenBank/DDBJ whole genome shotgun (WGS) entry which is preliminary data.</text>
</comment>
<proteinExistence type="predicted"/>
<dbReference type="EMBL" id="JARBJD010000495">
    <property type="protein sequence ID" value="KAK2941507.1"/>
    <property type="molecule type" value="Genomic_DNA"/>
</dbReference>
<organism evidence="3 4">
    <name type="scientific">Blattamonas nauphoetae</name>
    <dbReference type="NCBI Taxonomy" id="2049346"/>
    <lineage>
        <taxon>Eukaryota</taxon>
        <taxon>Metamonada</taxon>
        <taxon>Preaxostyla</taxon>
        <taxon>Oxymonadida</taxon>
        <taxon>Blattamonas</taxon>
    </lineage>
</organism>
<protein>
    <submittedName>
        <fullName evidence="3">Uncharacterized protein</fullName>
    </submittedName>
</protein>
<dbReference type="Proteomes" id="UP001281761">
    <property type="component" value="Unassembled WGS sequence"/>
</dbReference>
<reference evidence="3 4" key="1">
    <citation type="journal article" date="2022" name="bioRxiv">
        <title>Genomics of Preaxostyla Flagellates Illuminates Evolutionary Transitions and the Path Towards Mitochondrial Loss.</title>
        <authorList>
            <person name="Novak L.V.F."/>
            <person name="Treitli S.C."/>
            <person name="Pyrih J."/>
            <person name="Halakuc P."/>
            <person name="Pipaliya S.V."/>
            <person name="Vacek V."/>
            <person name="Brzon O."/>
            <person name="Soukal P."/>
            <person name="Eme L."/>
            <person name="Dacks J.B."/>
            <person name="Karnkowska A."/>
            <person name="Elias M."/>
            <person name="Hampl V."/>
        </authorList>
    </citation>
    <scope>NUCLEOTIDE SEQUENCE [LARGE SCALE GENOMIC DNA]</scope>
    <source>
        <strain evidence="3">NAU3</strain>
        <tissue evidence="3">Gut</tissue>
    </source>
</reference>
<evidence type="ECO:0000313" key="2">
    <source>
        <dbReference type="EMBL" id="KAK2941507.1"/>
    </source>
</evidence>
<evidence type="ECO:0000313" key="4">
    <source>
        <dbReference type="Proteomes" id="UP001281761"/>
    </source>
</evidence>
<evidence type="ECO:0000256" key="1">
    <source>
        <dbReference type="SAM" id="MobiDB-lite"/>
    </source>
</evidence>
<dbReference type="EMBL" id="JARBJD010000495">
    <property type="protein sequence ID" value="KAK2941509.1"/>
    <property type="molecule type" value="Genomic_DNA"/>
</dbReference>
<gene>
    <name evidence="2" type="ORF">BLNAU_23580</name>
    <name evidence="3" type="ORF">BLNAU_23582</name>
</gene>
<accession>A0ABQ9WPT5</accession>
<feature type="region of interest" description="Disordered" evidence="1">
    <location>
        <begin position="76"/>
        <end position="124"/>
    </location>
</feature>
<keyword evidence="4" id="KW-1185">Reference proteome</keyword>